<accession>A0AAV1NSJ3</accession>
<keyword evidence="2" id="KW-1185">Reference proteome</keyword>
<organism evidence="1 2">
    <name type="scientific">Scomber scombrus</name>
    <name type="common">Atlantic mackerel</name>
    <name type="synonym">Scomber vernalis</name>
    <dbReference type="NCBI Taxonomy" id="13677"/>
    <lineage>
        <taxon>Eukaryota</taxon>
        <taxon>Metazoa</taxon>
        <taxon>Chordata</taxon>
        <taxon>Craniata</taxon>
        <taxon>Vertebrata</taxon>
        <taxon>Euteleostomi</taxon>
        <taxon>Actinopterygii</taxon>
        <taxon>Neopterygii</taxon>
        <taxon>Teleostei</taxon>
        <taxon>Neoteleostei</taxon>
        <taxon>Acanthomorphata</taxon>
        <taxon>Pelagiaria</taxon>
        <taxon>Scombriformes</taxon>
        <taxon>Scombridae</taxon>
        <taxon>Scomber</taxon>
    </lineage>
</organism>
<evidence type="ECO:0000313" key="2">
    <source>
        <dbReference type="Proteomes" id="UP001314229"/>
    </source>
</evidence>
<gene>
    <name evidence="1" type="ORF">FSCOSCO3_A007622</name>
</gene>
<dbReference type="EMBL" id="CAWUFR010000052">
    <property type="protein sequence ID" value="CAK6961769.1"/>
    <property type="molecule type" value="Genomic_DNA"/>
</dbReference>
<evidence type="ECO:0000313" key="1">
    <source>
        <dbReference type="EMBL" id="CAK6961769.1"/>
    </source>
</evidence>
<proteinExistence type="predicted"/>
<name>A0AAV1NSJ3_SCOSC</name>
<sequence length="67" mass="7906">MERRLGNDPNRKRKLDVDALPYVKTQERLPGVSTNRCDRRPWSVACWLSHDPPRPSTRRVKVIRHTS</sequence>
<protein>
    <submittedName>
        <fullName evidence="1">Uncharacterized protein</fullName>
    </submittedName>
</protein>
<dbReference type="Proteomes" id="UP001314229">
    <property type="component" value="Unassembled WGS sequence"/>
</dbReference>
<comment type="caution">
    <text evidence="1">The sequence shown here is derived from an EMBL/GenBank/DDBJ whole genome shotgun (WGS) entry which is preliminary data.</text>
</comment>
<reference evidence="1 2" key="1">
    <citation type="submission" date="2024-01" db="EMBL/GenBank/DDBJ databases">
        <authorList>
            <person name="Alioto T."/>
            <person name="Alioto T."/>
            <person name="Gomez Garrido J."/>
        </authorList>
    </citation>
    <scope>NUCLEOTIDE SEQUENCE [LARGE SCALE GENOMIC DNA]</scope>
</reference>
<feature type="non-terminal residue" evidence="1">
    <location>
        <position position="67"/>
    </location>
</feature>
<dbReference type="AlphaFoldDB" id="A0AAV1NSJ3"/>